<sequence length="315" mass="33125">MDRKRYSIAGGVALAAIGGLYLLIADSGADSRPAVAPRAVAAPPRPAAPDLALSAPVPAAPSDAARSSDCLIEPSRVIRVNSGVEGVVDAIFVDRGDAVGKGQVVARLKADVDRASAAAAQARADNIHAVRAAEARAAYLSSVSERSEGIRAHLARDKVEEARANAEAAAEERRAAAQDQRVARLEYVRTQRILTEKTVYSPVSGIVTERAMSPGEYRGPSTSHILTIAQINPLNVEVFAPIAQLGSVRVGDMVAIFPEEPVGGQYMARVKVIDRVFDAASGTFGMRLELPNPGNKLPAGLRCRLEINSSPAPRA</sequence>
<accession>A0A2W5L5L5</accession>
<name>A0A2W5L5L5_SPHMC</name>
<gene>
    <name evidence="2" type="ORF">DI569_03375</name>
</gene>
<dbReference type="PANTHER" id="PTHR30469:SF15">
    <property type="entry name" value="HLYD FAMILY OF SECRETION PROTEINS"/>
    <property type="match status" value="1"/>
</dbReference>
<feature type="coiled-coil region" evidence="1">
    <location>
        <begin position="152"/>
        <end position="179"/>
    </location>
</feature>
<dbReference type="PANTHER" id="PTHR30469">
    <property type="entry name" value="MULTIDRUG RESISTANCE PROTEIN MDTA"/>
    <property type="match status" value="1"/>
</dbReference>
<evidence type="ECO:0000313" key="3">
    <source>
        <dbReference type="Proteomes" id="UP000248597"/>
    </source>
</evidence>
<dbReference type="SUPFAM" id="SSF111369">
    <property type="entry name" value="HlyD-like secretion proteins"/>
    <property type="match status" value="1"/>
</dbReference>
<proteinExistence type="predicted"/>
<reference evidence="2 3" key="1">
    <citation type="submission" date="2017-08" db="EMBL/GenBank/DDBJ databases">
        <title>Infants hospitalized years apart are colonized by the same room-sourced microbial strains.</title>
        <authorList>
            <person name="Brooks B."/>
            <person name="Olm M.R."/>
            <person name="Firek B.A."/>
            <person name="Baker R."/>
            <person name="Thomas B.C."/>
            <person name="Morowitz M.J."/>
            <person name="Banfield J.F."/>
        </authorList>
    </citation>
    <scope>NUCLEOTIDE SEQUENCE [LARGE SCALE GENOMIC DNA]</scope>
    <source>
        <strain evidence="2">S2_005_003_R2_47</strain>
    </source>
</reference>
<dbReference type="GO" id="GO:1990281">
    <property type="term" value="C:efflux pump complex"/>
    <property type="evidence" value="ECO:0007669"/>
    <property type="project" value="TreeGrafter"/>
</dbReference>
<dbReference type="Proteomes" id="UP000248597">
    <property type="component" value="Unassembled WGS sequence"/>
</dbReference>
<dbReference type="Gene3D" id="2.40.50.100">
    <property type="match status" value="1"/>
</dbReference>
<dbReference type="EMBL" id="QFPJ01000005">
    <property type="protein sequence ID" value="PZQ23769.1"/>
    <property type="molecule type" value="Genomic_DNA"/>
</dbReference>
<dbReference type="GO" id="GO:0015562">
    <property type="term" value="F:efflux transmembrane transporter activity"/>
    <property type="evidence" value="ECO:0007669"/>
    <property type="project" value="TreeGrafter"/>
</dbReference>
<dbReference type="AlphaFoldDB" id="A0A2W5L5L5"/>
<organism evidence="2 3">
    <name type="scientific">Sphingopyxis macrogoltabida</name>
    <name type="common">Sphingomonas macrogoltabidus</name>
    <dbReference type="NCBI Taxonomy" id="33050"/>
    <lineage>
        <taxon>Bacteria</taxon>
        <taxon>Pseudomonadati</taxon>
        <taxon>Pseudomonadota</taxon>
        <taxon>Alphaproteobacteria</taxon>
        <taxon>Sphingomonadales</taxon>
        <taxon>Sphingomonadaceae</taxon>
        <taxon>Sphingopyxis</taxon>
    </lineage>
</organism>
<comment type="caution">
    <text evidence="2">The sequence shown here is derived from an EMBL/GenBank/DDBJ whole genome shotgun (WGS) entry which is preliminary data.</text>
</comment>
<evidence type="ECO:0000313" key="2">
    <source>
        <dbReference type="EMBL" id="PZQ23769.1"/>
    </source>
</evidence>
<protein>
    <submittedName>
        <fullName evidence="2">HlyD family secretion protein</fullName>
    </submittedName>
</protein>
<dbReference type="Gene3D" id="2.40.30.170">
    <property type="match status" value="1"/>
</dbReference>
<evidence type="ECO:0000256" key="1">
    <source>
        <dbReference type="SAM" id="Coils"/>
    </source>
</evidence>
<keyword evidence="1" id="KW-0175">Coiled coil</keyword>
<dbReference type="Gene3D" id="1.10.287.470">
    <property type="entry name" value="Helix hairpin bin"/>
    <property type="match status" value="1"/>
</dbReference>